<keyword evidence="9 12" id="KW-1133">Transmembrane helix</keyword>
<dbReference type="PANTHER" id="PTHR11048">
    <property type="entry name" value="PRENYLTRANSFERASES"/>
    <property type="match status" value="1"/>
</dbReference>
<evidence type="ECO:0000313" key="14">
    <source>
        <dbReference type="Proteomes" id="UP001157947"/>
    </source>
</evidence>
<keyword evidence="6" id="KW-0808">Transferase</keyword>
<dbReference type="GO" id="GO:0008412">
    <property type="term" value="F:4-hydroxybenzoate polyprenyltransferase activity"/>
    <property type="evidence" value="ECO:0007669"/>
    <property type="project" value="UniProtKB-EC"/>
</dbReference>
<comment type="subcellular location">
    <subcellularLocation>
        <location evidence="2">Membrane</location>
        <topology evidence="2">Multi-pass membrane protein</topology>
    </subcellularLocation>
</comment>
<dbReference type="EMBL" id="FXTX01000009">
    <property type="protein sequence ID" value="SMP12164.1"/>
    <property type="molecule type" value="Genomic_DNA"/>
</dbReference>
<feature type="transmembrane region" description="Helical" evidence="12">
    <location>
        <begin position="162"/>
        <end position="184"/>
    </location>
</feature>
<dbReference type="InterPro" id="IPR000537">
    <property type="entry name" value="UbiA_prenyltransferase"/>
</dbReference>
<evidence type="ECO:0000256" key="9">
    <source>
        <dbReference type="ARBA" id="ARBA00022989"/>
    </source>
</evidence>
<comment type="cofactor">
    <cofactor evidence="1">
        <name>Mg(2+)</name>
        <dbReference type="ChEBI" id="CHEBI:18420"/>
    </cofactor>
</comment>
<dbReference type="GO" id="GO:0006744">
    <property type="term" value="P:ubiquinone biosynthetic process"/>
    <property type="evidence" value="ECO:0007669"/>
    <property type="project" value="UniProtKB-KW"/>
</dbReference>
<reference evidence="13" key="1">
    <citation type="submission" date="2017-05" db="EMBL/GenBank/DDBJ databases">
        <authorList>
            <person name="Varghese N."/>
            <person name="Submissions S."/>
        </authorList>
    </citation>
    <scope>NUCLEOTIDE SEQUENCE</scope>
    <source>
        <strain evidence="13">DSM 18763</strain>
    </source>
</reference>
<dbReference type="FunFam" id="1.10.357.140:FF:000008">
    <property type="entry name" value="4-hydroxybenzoate octaprenyltransferase"/>
    <property type="match status" value="1"/>
</dbReference>
<dbReference type="InterPro" id="IPR039653">
    <property type="entry name" value="Prenyltransferase"/>
</dbReference>
<protein>
    <recommendedName>
        <fullName evidence="11">4-hydroxybenzoate polyprenyltransferase</fullName>
        <ecNumber evidence="11">2.5.1.39</ecNumber>
    </recommendedName>
</protein>
<evidence type="ECO:0000256" key="2">
    <source>
        <dbReference type="ARBA" id="ARBA00004141"/>
    </source>
</evidence>
<dbReference type="Gene3D" id="1.20.120.1780">
    <property type="entry name" value="UbiA prenyltransferase"/>
    <property type="match status" value="1"/>
</dbReference>
<dbReference type="Pfam" id="PF01040">
    <property type="entry name" value="UbiA"/>
    <property type="match status" value="1"/>
</dbReference>
<evidence type="ECO:0000256" key="7">
    <source>
        <dbReference type="ARBA" id="ARBA00022688"/>
    </source>
</evidence>
<feature type="transmembrane region" description="Helical" evidence="12">
    <location>
        <begin position="21"/>
        <end position="38"/>
    </location>
</feature>
<name>A0AA45WLT5_9AQUI</name>
<evidence type="ECO:0000256" key="11">
    <source>
        <dbReference type="ARBA" id="ARBA00034524"/>
    </source>
</evidence>
<dbReference type="PANTHER" id="PTHR11048:SF28">
    <property type="entry name" value="4-HYDROXYBENZOATE POLYPRENYLTRANSFERASE, MITOCHONDRIAL"/>
    <property type="match status" value="1"/>
</dbReference>
<dbReference type="AlphaFoldDB" id="A0AA45WLT5"/>
<dbReference type="RefSeq" id="WP_265134403.1">
    <property type="nucleotide sequence ID" value="NZ_FXTX01000009.1"/>
</dbReference>
<dbReference type="InterPro" id="IPR044878">
    <property type="entry name" value="UbiA_sf"/>
</dbReference>
<keyword evidence="8 12" id="KW-0812">Transmembrane</keyword>
<feature type="transmembrane region" description="Helical" evidence="12">
    <location>
        <begin position="265"/>
        <end position="286"/>
    </location>
</feature>
<dbReference type="GO" id="GO:0005886">
    <property type="term" value="C:plasma membrane"/>
    <property type="evidence" value="ECO:0007669"/>
    <property type="project" value="TreeGrafter"/>
</dbReference>
<feature type="transmembrane region" description="Helical" evidence="12">
    <location>
        <begin position="86"/>
        <end position="106"/>
    </location>
</feature>
<sequence length="288" mass="33097">MENFLKKIKAYLEVIKFSHTIFALPFGLSAIFILEKGFPSFYKLFWITIAIIAGRTAGMAFNRFFDLPFDKLNPRTKNWSSVTGAIKDYELLILGVLSSIVLIFSAYMLNKLAFLLSPVALFFLILYPLGKRFTNFVHLLLGIVYFLIPIAVSIALKGNVEPSMVFLGLGMAFWVSGFDILYALQDIEFDRKYGIHSIPAKFGVKKSLIFARFFHFLTFLFIILTGIYADMGKIYFIGVFILSTFLLYEHLLIKENDLSKINKAFFTINGYISIFYFIFVIFDVYLKL</sequence>
<organism evidence="13 14">
    <name type="scientific">Venenivibrio stagnispumantis</name>
    <dbReference type="NCBI Taxonomy" id="407998"/>
    <lineage>
        <taxon>Bacteria</taxon>
        <taxon>Pseudomonadati</taxon>
        <taxon>Aquificota</taxon>
        <taxon>Aquificia</taxon>
        <taxon>Aquificales</taxon>
        <taxon>Hydrogenothermaceae</taxon>
        <taxon>Venenivibrio</taxon>
    </lineage>
</organism>
<proteinExistence type="inferred from homology"/>
<feature type="transmembrane region" description="Helical" evidence="12">
    <location>
        <begin position="209"/>
        <end position="228"/>
    </location>
</feature>
<dbReference type="NCBIfam" id="TIGR01475">
    <property type="entry name" value="ubiA_other"/>
    <property type="match status" value="1"/>
</dbReference>
<keyword evidence="7" id="KW-0831">Ubiquinone biosynthesis</keyword>
<evidence type="ECO:0000256" key="3">
    <source>
        <dbReference type="ARBA" id="ARBA00005985"/>
    </source>
</evidence>
<evidence type="ECO:0000256" key="10">
    <source>
        <dbReference type="ARBA" id="ARBA00023136"/>
    </source>
</evidence>
<comment type="similarity">
    <text evidence="3">Belongs to the UbiA prenyltransferase family.</text>
</comment>
<keyword evidence="14" id="KW-1185">Reference proteome</keyword>
<dbReference type="FunFam" id="1.20.120.1780:FF:000001">
    <property type="entry name" value="4-hydroxybenzoate octaprenyltransferase"/>
    <property type="match status" value="1"/>
</dbReference>
<dbReference type="InterPro" id="IPR006371">
    <property type="entry name" value="Polyprenyltransferase_UbiA-li"/>
</dbReference>
<gene>
    <name evidence="13" type="ORF">SAMN06264868_10945</name>
</gene>
<keyword evidence="4" id="KW-1003">Cell membrane</keyword>
<evidence type="ECO:0000256" key="6">
    <source>
        <dbReference type="ARBA" id="ARBA00022679"/>
    </source>
</evidence>
<feature type="transmembrane region" description="Helical" evidence="12">
    <location>
        <begin position="234"/>
        <end position="253"/>
    </location>
</feature>
<feature type="transmembrane region" description="Helical" evidence="12">
    <location>
        <begin position="136"/>
        <end position="156"/>
    </location>
</feature>
<feature type="transmembrane region" description="Helical" evidence="12">
    <location>
        <begin position="44"/>
        <end position="65"/>
    </location>
</feature>
<dbReference type="EC" id="2.5.1.39" evidence="11"/>
<evidence type="ECO:0000256" key="12">
    <source>
        <dbReference type="SAM" id="Phobius"/>
    </source>
</evidence>
<evidence type="ECO:0000256" key="4">
    <source>
        <dbReference type="ARBA" id="ARBA00022475"/>
    </source>
</evidence>
<comment type="caution">
    <text evidence="13">The sequence shown here is derived from an EMBL/GenBank/DDBJ whole genome shotgun (WGS) entry which is preliminary data.</text>
</comment>
<dbReference type="Proteomes" id="UP001157947">
    <property type="component" value="Unassembled WGS sequence"/>
</dbReference>
<keyword evidence="10 12" id="KW-0472">Membrane</keyword>
<evidence type="ECO:0000256" key="5">
    <source>
        <dbReference type="ARBA" id="ARBA00022519"/>
    </source>
</evidence>
<feature type="transmembrane region" description="Helical" evidence="12">
    <location>
        <begin position="112"/>
        <end position="129"/>
    </location>
</feature>
<dbReference type="CDD" id="cd13959">
    <property type="entry name" value="PT_UbiA_COQ2"/>
    <property type="match status" value="1"/>
</dbReference>
<dbReference type="Gene3D" id="1.10.357.140">
    <property type="entry name" value="UbiA prenyltransferase"/>
    <property type="match status" value="1"/>
</dbReference>
<keyword evidence="5" id="KW-0997">Cell inner membrane</keyword>
<evidence type="ECO:0000313" key="13">
    <source>
        <dbReference type="EMBL" id="SMP12164.1"/>
    </source>
</evidence>
<evidence type="ECO:0000256" key="1">
    <source>
        <dbReference type="ARBA" id="ARBA00001946"/>
    </source>
</evidence>
<evidence type="ECO:0000256" key="8">
    <source>
        <dbReference type="ARBA" id="ARBA00022692"/>
    </source>
</evidence>
<accession>A0AA45WLT5</accession>